<accession>X0UIK3</accession>
<comment type="caution">
    <text evidence="2">The sequence shown here is derived from an EMBL/GenBank/DDBJ whole genome shotgun (WGS) entry which is preliminary data.</text>
</comment>
<dbReference type="EMBL" id="BARS01011056">
    <property type="protein sequence ID" value="GAF99121.1"/>
    <property type="molecule type" value="Genomic_DNA"/>
</dbReference>
<name>X0UIK3_9ZZZZ</name>
<feature type="region of interest" description="Disordered" evidence="1">
    <location>
        <begin position="1"/>
        <end position="21"/>
    </location>
</feature>
<protein>
    <submittedName>
        <fullName evidence="2">Uncharacterized protein</fullName>
    </submittedName>
</protein>
<feature type="compositionally biased region" description="Pro residues" evidence="1">
    <location>
        <begin position="1"/>
        <end position="10"/>
    </location>
</feature>
<evidence type="ECO:0000256" key="1">
    <source>
        <dbReference type="SAM" id="MobiDB-lite"/>
    </source>
</evidence>
<reference evidence="2" key="1">
    <citation type="journal article" date="2014" name="Front. Microbiol.">
        <title>High frequency of phylogenetically diverse reductive dehalogenase-homologous genes in deep subseafloor sedimentary metagenomes.</title>
        <authorList>
            <person name="Kawai M."/>
            <person name="Futagami T."/>
            <person name="Toyoda A."/>
            <person name="Takaki Y."/>
            <person name="Nishi S."/>
            <person name="Hori S."/>
            <person name="Arai W."/>
            <person name="Tsubouchi T."/>
            <person name="Morono Y."/>
            <person name="Uchiyama I."/>
            <person name="Ito T."/>
            <person name="Fujiyama A."/>
            <person name="Inagaki F."/>
            <person name="Takami H."/>
        </authorList>
    </citation>
    <scope>NUCLEOTIDE SEQUENCE</scope>
    <source>
        <strain evidence="2">Expedition CK06-06</strain>
    </source>
</reference>
<gene>
    <name evidence="2" type="ORF">S01H1_20261</name>
</gene>
<evidence type="ECO:0000313" key="2">
    <source>
        <dbReference type="EMBL" id="GAF99121.1"/>
    </source>
</evidence>
<proteinExistence type="predicted"/>
<dbReference type="AlphaFoldDB" id="X0UIK3"/>
<sequence>MIAKPGPSPAKPGLNRSQGATGGLGNLLIIEPLDIAENDRQTLIGGEGS</sequence>
<organism evidence="2">
    <name type="scientific">marine sediment metagenome</name>
    <dbReference type="NCBI Taxonomy" id="412755"/>
    <lineage>
        <taxon>unclassified sequences</taxon>
        <taxon>metagenomes</taxon>
        <taxon>ecological metagenomes</taxon>
    </lineage>
</organism>